<feature type="region of interest" description="Disordered" evidence="4">
    <location>
        <begin position="1"/>
        <end position="130"/>
    </location>
</feature>
<protein>
    <recommendedName>
        <fullName evidence="7">WD40 repeat-like protein</fullName>
    </recommendedName>
</protein>
<keyword evidence="6" id="KW-1185">Reference proteome</keyword>
<sequence length="737" mass="82284">MSPARPLRESRGQRKSYNHDPFKEHIYESASDDDAGDAASGEDEAVQDSESSLDDFAPPEEEEDEVGEGDSVVDSDEDAGSGGEYDSDAGSETSKLRPGKQTGGPSAPSEIKPGSGKGKTRSIQIGPDTKLRQRVIEEWNKGGQQQRFKTFFGPTVEDMYPVLQTRDHWFRQDAMPCRAEGDLRRSFYVPEEVEAEEIGNTRRWYEDVGRESFEKGQKCKRVTDEEGRPYLVNEGPASMDLLMGDIKQPKVYTLGKGEHMSVSTPFQSKSGRRGWIFNLGTRIQETQWVPNEKGRTQYLAVAVEQKHPVKPKYKLLENPKAPAFTPTKPFQASIQIWAFDSDDNGEMDPEKHPRLENVICTDWGAPKFFRWCPIGMKNTVDMDDGENNVHLGLLAGVWSDGKLRILDISFQKSDDPLKPNYTHYTEAAFEVTMPETIPTCLHWLSGTSLAVATASGNLGIWSFNRPDGFSRKPWFYKQMADTYILSLCSGYPSYPQMVSVTTADGFARLFDLRSPSLDACFAARGRMLVLNQDWHEHTQSFVMADEYYLLKHSSVRRYHTNIYGIRLVSPISCCATSPVHPCILAGGIDGTVEASNTLCKVINGKALPWQQKWFKHEYRPAIDNLILRPNPTQNPPEPSTATLPLPIGVIAPDSSPDNAVLDKPLTRITEGYKAQKLGVVYAEDFRGGKDGSSAKYLTIFEEKSAITKLAWNPNRRCGTWAVAGSNSGYLRVEDIGV</sequence>
<dbReference type="GO" id="GO:0006383">
    <property type="term" value="P:transcription by RNA polymerase III"/>
    <property type="evidence" value="ECO:0007669"/>
    <property type="project" value="TreeGrafter"/>
</dbReference>
<dbReference type="GO" id="GO:0005634">
    <property type="term" value="C:nucleus"/>
    <property type="evidence" value="ECO:0007669"/>
    <property type="project" value="UniProtKB-SubCell"/>
</dbReference>
<dbReference type="PANTHER" id="PTHR15052:SF2">
    <property type="entry name" value="GENERAL TRANSCRIPTION FACTOR 3C POLYPEPTIDE 2"/>
    <property type="match status" value="1"/>
</dbReference>
<dbReference type="InterPro" id="IPR036322">
    <property type="entry name" value="WD40_repeat_dom_sf"/>
</dbReference>
<name>A0A6A6SFF3_9PLEO</name>
<keyword evidence="3" id="KW-0539">Nucleus</keyword>
<dbReference type="EMBL" id="MU006778">
    <property type="protein sequence ID" value="KAF2644974.1"/>
    <property type="molecule type" value="Genomic_DNA"/>
</dbReference>
<dbReference type="SUPFAM" id="SSF50978">
    <property type="entry name" value="WD40 repeat-like"/>
    <property type="match status" value="1"/>
</dbReference>
<evidence type="ECO:0000256" key="2">
    <source>
        <dbReference type="ARBA" id="ARBA00023163"/>
    </source>
</evidence>
<organism evidence="5 6">
    <name type="scientific">Massarina eburnea CBS 473.64</name>
    <dbReference type="NCBI Taxonomy" id="1395130"/>
    <lineage>
        <taxon>Eukaryota</taxon>
        <taxon>Fungi</taxon>
        <taxon>Dikarya</taxon>
        <taxon>Ascomycota</taxon>
        <taxon>Pezizomycotina</taxon>
        <taxon>Dothideomycetes</taxon>
        <taxon>Pleosporomycetidae</taxon>
        <taxon>Pleosporales</taxon>
        <taxon>Massarineae</taxon>
        <taxon>Massarinaceae</taxon>
        <taxon>Massarina</taxon>
    </lineage>
</organism>
<feature type="compositionally biased region" description="Basic and acidic residues" evidence="4">
    <location>
        <begin position="1"/>
        <end position="27"/>
    </location>
</feature>
<evidence type="ECO:0008006" key="7">
    <source>
        <dbReference type="Google" id="ProtNLM"/>
    </source>
</evidence>
<dbReference type="InterPro" id="IPR015943">
    <property type="entry name" value="WD40/YVTN_repeat-like_dom_sf"/>
</dbReference>
<evidence type="ECO:0000256" key="1">
    <source>
        <dbReference type="ARBA" id="ARBA00004123"/>
    </source>
</evidence>
<dbReference type="GO" id="GO:0000127">
    <property type="term" value="C:transcription factor TFIIIC complex"/>
    <property type="evidence" value="ECO:0007669"/>
    <property type="project" value="TreeGrafter"/>
</dbReference>
<dbReference type="Gene3D" id="2.130.10.10">
    <property type="entry name" value="YVTN repeat-like/Quinoprotein amine dehydrogenase"/>
    <property type="match status" value="1"/>
</dbReference>
<reference evidence="5" key="1">
    <citation type="journal article" date="2020" name="Stud. Mycol.">
        <title>101 Dothideomycetes genomes: a test case for predicting lifestyles and emergence of pathogens.</title>
        <authorList>
            <person name="Haridas S."/>
            <person name="Albert R."/>
            <person name="Binder M."/>
            <person name="Bloem J."/>
            <person name="Labutti K."/>
            <person name="Salamov A."/>
            <person name="Andreopoulos B."/>
            <person name="Baker S."/>
            <person name="Barry K."/>
            <person name="Bills G."/>
            <person name="Bluhm B."/>
            <person name="Cannon C."/>
            <person name="Castanera R."/>
            <person name="Culley D."/>
            <person name="Daum C."/>
            <person name="Ezra D."/>
            <person name="Gonzalez J."/>
            <person name="Henrissat B."/>
            <person name="Kuo A."/>
            <person name="Liang C."/>
            <person name="Lipzen A."/>
            <person name="Lutzoni F."/>
            <person name="Magnuson J."/>
            <person name="Mondo S."/>
            <person name="Nolan M."/>
            <person name="Ohm R."/>
            <person name="Pangilinan J."/>
            <person name="Park H.-J."/>
            <person name="Ramirez L."/>
            <person name="Alfaro M."/>
            <person name="Sun H."/>
            <person name="Tritt A."/>
            <person name="Yoshinaga Y."/>
            <person name="Zwiers L.-H."/>
            <person name="Turgeon B."/>
            <person name="Goodwin S."/>
            <person name="Spatafora J."/>
            <person name="Crous P."/>
            <person name="Grigoriev I."/>
        </authorList>
    </citation>
    <scope>NUCLEOTIDE SEQUENCE</scope>
    <source>
        <strain evidence="5">CBS 473.64</strain>
    </source>
</reference>
<comment type="subcellular location">
    <subcellularLocation>
        <location evidence="1">Nucleus</location>
    </subcellularLocation>
</comment>
<dbReference type="InterPro" id="IPR052416">
    <property type="entry name" value="GTF3C_component"/>
</dbReference>
<feature type="compositionally biased region" description="Acidic residues" evidence="4">
    <location>
        <begin position="30"/>
        <end position="89"/>
    </location>
</feature>
<dbReference type="AlphaFoldDB" id="A0A6A6SFF3"/>
<gene>
    <name evidence="5" type="ORF">P280DRAFT_504448</name>
</gene>
<dbReference type="PANTHER" id="PTHR15052">
    <property type="entry name" value="RNA POLYMERASE III TRANSCRIPTION INITIATION FACTOR COMPLEX SUBUNIT"/>
    <property type="match status" value="1"/>
</dbReference>
<dbReference type="Proteomes" id="UP000799753">
    <property type="component" value="Unassembled WGS sequence"/>
</dbReference>
<evidence type="ECO:0000256" key="3">
    <source>
        <dbReference type="ARBA" id="ARBA00023242"/>
    </source>
</evidence>
<dbReference type="OrthoDB" id="4703at2759"/>
<accession>A0A6A6SFF3</accession>
<keyword evidence="2" id="KW-0804">Transcription</keyword>
<evidence type="ECO:0000313" key="5">
    <source>
        <dbReference type="EMBL" id="KAF2644974.1"/>
    </source>
</evidence>
<evidence type="ECO:0000256" key="4">
    <source>
        <dbReference type="SAM" id="MobiDB-lite"/>
    </source>
</evidence>
<evidence type="ECO:0000313" key="6">
    <source>
        <dbReference type="Proteomes" id="UP000799753"/>
    </source>
</evidence>
<proteinExistence type="predicted"/>